<dbReference type="InterPro" id="IPR008964">
    <property type="entry name" value="Invasin/intimin_cell_adhesion"/>
</dbReference>
<dbReference type="PROSITE" id="PS51272">
    <property type="entry name" value="SLH"/>
    <property type="match status" value="3"/>
</dbReference>
<dbReference type="GO" id="GO:0046872">
    <property type="term" value="F:metal ion binding"/>
    <property type="evidence" value="ECO:0007669"/>
    <property type="project" value="InterPro"/>
</dbReference>
<dbReference type="GO" id="GO:0003993">
    <property type="term" value="F:acid phosphatase activity"/>
    <property type="evidence" value="ECO:0007669"/>
    <property type="project" value="InterPro"/>
</dbReference>
<protein>
    <submittedName>
        <fullName evidence="4">Metallophosphoesterase</fullName>
    </submittedName>
</protein>
<dbReference type="KEGG" id="palr:HGI30_06450"/>
<feature type="domain" description="SLH" evidence="3">
    <location>
        <begin position="1961"/>
        <end position="2023"/>
    </location>
</feature>
<dbReference type="SUPFAM" id="SSF49373">
    <property type="entry name" value="Invasin/intimin cell-adhesion fragments"/>
    <property type="match status" value="1"/>
</dbReference>
<reference evidence="4 5" key="1">
    <citation type="submission" date="2020-04" db="EMBL/GenBank/DDBJ databases">
        <title>Novel Paenibacillus strain UniB2 isolated from commercial digestive syrup.</title>
        <authorList>
            <person name="Thorat V."/>
            <person name="Kirdat K."/>
            <person name="Tiwarekar B."/>
            <person name="Yadav A."/>
        </authorList>
    </citation>
    <scope>NUCLEOTIDE SEQUENCE [LARGE SCALE GENOMIC DNA]</scope>
    <source>
        <strain evidence="4 5">UniB2</strain>
    </source>
</reference>
<dbReference type="Pfam" id="PF00149">
    <property type="entry name" value="Metallophos"/>
    <property type="match status" value="1"/>
</dbReference>
<feature type="region of interest" description="Disordered" evidence="2">
    <location>
        <begin position="1579"/>
        <end position="1651"/>
    </location>
</feature>
<dbReference type="InterPro" id="IPR039331">
    <property type="entry name" value="PAPs-like"/>
</dbReference>
<evidence type="ECO:0000259" key="3">
    <source>
        <dbReference type="PROSITE" id="PS51272"/>
    </source>
</evidence>
<organism evidence="4 5">
    <name type="scientific">Paenibacillus albicereus</name>
    <dbReference type="NCBI Taxonomy" id="2726185"/>
    <lineage>
        <taxon>Bacteria</taxon>
        <taxon>Bacillati</taxon>
        <taxon>Bacillota</taxon>
        <taxon>Bacilli</taxon>
        <taxon>Bacillales</taxon>
        <taxon>Paenibacillaceae</taxon>
        <taxon>Paenibacillus</taxon>
    </lineage>
</organism>
<evidence type="ECO:0000256" key="1">
    <source>
        <dbReference type="ARBA" id="ARBA00022729"/>
    </source>
</evidence>
<dbReference type="InterPro" id="IPR029052">
    <property type="entry name" value="Metallo-depent_PP-like"/>
</dbReference>
<dbReference type="InterPro" id="IPR001119">
    <property type="entry name" value="SLH_dom"/>
</dbReference>
<dbReference type="Pfam" id="PF00395">
    <property type="entry name" value="SLH"/>
    <property type="match status" value="3"/>
</dbReference>
<keyword evidence="5" id="KW-1185">Reference proteome</keyword>
<keyword evidence="1" id="KW-0732">Signal</keyword>
<feature type="domain" description="SLH" evidence="3">
    <location>
        <begin position="1834"/>
        <end position="1897"/>
    </location>
</feature>
<dbReference type="SUPFAM" id="SSF49363">
    <property type="entry name" value="Purple acid phosphatase, N-terminal domain"/>
    <property type="match status" value="1"/>
</dbReference>
<dbReference type="PANTHER" id="PTHR22953">
    <property type="entry name" value="ACID PHOSPHATASE RELATED"/>
    <property type="match status" value="1"/>
</dbReference>
<sequence>MWQDIEDERGKQKVHAVSFLPGTNGLELRAGLKDGNVYGMKGVTEMAAHADQPGNRVIAGINGDFYEISGFARGVPNGLFVDEGRILNSGISSYAFGLTADGLSLYGMPKLTKTIEIMGSSHALTSINRQRDLNQLVLYTSDYSASTHTSPDGDEYVLAVKEGEVKSGQKMTLQVAEIRSNKGDTTLKEGTVVLSASGTAKAAVSGLKVGDEIAASFLLDEPWREAKLIIGGMGPLVKDGVVQAGVGPAGVHPRTAIGTKADGSVVLFEVDGRAPGFSEGVETEELGEMMKDMGIVQAMNLDGGGSSTFIARMPGSSRSLMLNRGSDGFERKTGNGLLLVSTAPESGAAASLAIQPSTERILAGSSFSFTAAGVDRNGHPAPLPGEPVWSVEDGIGTIGGDGSFRSGTSAGSGVIHAVAGQASGAARIEVVDVITSLEFSDKARTFSSGAREKLDVCVLRDGQVIQADNRSLQWRVEGDIGTIDADGVFAATEETGIHGKIVVSYSGIEASMDVSVGVPPALLETFEQGLSAYQASGAAFNSVHISDTADPDFVRNGQKALKLDYDFTGKTGTSGAYLSAVSQEARIQIPGYPEKISMWVYGDGKKHWLRGQIRDGNNAAVAIDFTDQVVGVDWTGWRYVEAAVPKGKALPLTMDMPVRYMETKNTNKTAGTLYIDEIRAVYGPLEEDHEPPVLKKASPAPNERVTTATPMIAVTAEDAGYDPVQHPGTTQIDPASIRVYLDDRQVEHGLYPPKGEISYKPREPLAEGRHKVKVAVRDLAGNQTIQTWYFSVNLGSPYYDYETPSELHPGGTYEVEIRAIKASKLKEGHIAFRFDPKAARNVEVRLGDRVTDQQVETVMDEAQGEIRLNFNQLHEADLSDEEPIASIQYTVDSGYVGPHTLEEAKGELSRPFAIRFDSGSVQSTEGEGKTIEFAGPDIEAVVRPELSLSWKPHEIALGEPAAFTVLRQGVGVSGAKLLLNGIEVSDGSAGESGIIRSAEAAAKAGAYTLQAVSGTSYSALLRYTVAAPAGSAAPQNVNVAVGTDASTERLFAWQTSPETSVTVVELAKREAFAGFGNGEVQRIEGTSSLYTTDNDGTLRLHRAKSIGLEPDTEYVYRVGDGSSAWSSEGSFRTSADDGGRTRLLFFGDSQAGDQAGFKLWGDTLKRALADVPDADLILHAGDMVDKGFEQEQWNWWFSEAGQALRSSTLVPVIGNHEVMGTNGSGDFRAQFYTPGNGSSAAPGTSYSFDINNTHVVVLDTEQADEGLKAQAEWLDRDLAASEARWTILVFHQGPYGSIYSNEKVQQLWVPVIDKHKVDLVLNGHDHIYMRSYPMKEGQIAAEEAGTRYVIGGSSGPKFYALTERFWQEKIFDGDEQIYTSIEIGEKEIQLTAKKLDGSIVDSLRIPGREAEKPASLRLTGKLQLKPGDTDTVVTEAVYASGRVEAVRENVAYTSSEQRVATVDRDGTVTAHQVGRAIIQAELGDLKASYELEVTEKEPMLASIRLQGPKKLAPGEGAALVTEAVYSDGSRHLLQGAAYGTADESVAIVQDGYLKAVGEGRTVVTAVYGEWKDGYELEVAKPAAPSPDPSPTPSPTPDPTPSPTPDPTPSPTPDPTPSPTPDPTPSPTPSIPASPAPDPGGVQPTPGPAPSEDELVLTEEQLSGGGQDGAVVVSVSDWPSRIVVPSRAVELLDGRALRIESDRIRVTIPAETLRKLWSRLSGDGSDAAGESIVLKSLPQDAEKLLAAASSRYGAILSATSELRQWSLELAGPEGRTIASLEGPIGLELLQDKSDPHRTGFYRLLPDGTLRFEKAAGGAWVAAEIKEAGLYGALSFDRAYADVPTGHWASDAIQSLTARLIVQGDGRGAFEPGRNVTRAEFAAMLVRALRLEGAEGDAGYSDVPADSRHAAELAQARHAGLAQGSGTGRFEPDRSIQRQEMAAMLIRAYALRAEQALPDGAAGTAFRDAARMAAWAKQAIGQAQALGLIEGAGNGRFLPDASGTRAEAARMIQRLLALLETGAAD</sequence>
<name>A0A6H2GV05_9BACL</name>
<feature type="compositionally biased region" description="Pro residues" evidence="2">
    <location>
        <begin position="1583"/>
        <end position="1637"/>
    </location>
</feature>
<feature type="domain" description="SLH" evidence="3">
    <location>
        <begin position="1898"/>
        <end position="1957"/>
    </location>
</feature>
<dbReference type="SUPFAM" id="SSF56300">
    <property type="entry name" value="Metallo-dependent phosphatases"/>
    <property type="match status" value="1"/>
</dbReference>
<dbReference type="Gene3D" id="2.60.120.430">
    <property type="entry name" value="Galactose-binding lectin"/>
    <property type="match status" value="1"/>
</dbReference>
<dbReference type="EMBL" id="CP051428">
    <property type="protein sequence ID" value="QJC51222.1"/>
    <property type="molecule type" value="Genomic_DNA"/>
</dbReference>
<dbReference type="InterPro" id="IPR018711">
    <property type="entry name" value="NAGPA"/>
</dbReference>
<accession>A0A6H2GV05</accession>
<dbReference type="Pfam" id="PF02368">
    <property type="entry name" value="Big_2"/>
    <property type="match status" value="1"/>
</dbReference>
<dbReference type="Gene3D" id="3.60.21.10">
    <property type="match status" value="1"/>
</dbReference>
<dbReference type="Pfam" id="PF16656">
    <property type="entry name" value="Pur_ac_phosph_N"/>
    <property type="match status" value="1"/>
</dbReference>
<evidence type="ECO:0000313" key="5">
    <source>
        <dbReference type="Proteomes" id="UP000502136"/>
    </source>
</evidence>
<dbReference type="PANTHER" id="PTHR22953:SF153">
    <property type="entry name" value="PURPLE ACID PHOSPHATASE"/>
    <property type="match status" value="1"/>
</dbReference>
<dbReference type="Gene3D" id="2.60.40.380">
    <property type="entry name" value="Purple acid phosphatase-like, N-terminal"/>
    <property type="match status" value="1"/>
</dbReference>
<dbReference type="InterPro" id="IPR008963">
    <property type="entry name" value="Purple_acid_Pase-like_N"/>
</dbReference>
<dbReference type="Proteomes" id="UP000502136">
    <property type="component" value="Chromosome"/>
</dbReference>
<dbReference type="InterPro" id="IPR015914">
    <property type="entry name" value="PAPs_N"/>
</dbReference>
<proteinExistence type="predicted"/>
<gene>
    <name evidence="4" type="ORF">HGI30_06450</name>
</gene>
<dbReference type="CDD" id="cd00063">
    <property type="entry name" value="FN3"/>
    <property type="match status" value="1"/>
</dbReference>
<evidence type="ECO:0000313" key="4">
    <source>
        <dbReference type="EMBL" id="QJC51222.1"/>
    </source>
</evidence>
<dbReference type="Pfam" id="PF09992">
    <property type="entry name" value="NAGPA"/>
    <property type="match status" value="1"/>
</dbReference>
<dbReference type="Gene3D" id="2.60.40.1080">
    <property type="match status" value="2"/>
</dbReference>
<dbReference type="InterPro" id="IPR003343">
    <property type="entry name" value="Big_2"/>
</dbReference>
<dbReference type="InterPro" id="IPR004843">
    <property type="entry name" value="Calcineurin-like_PHP"/>
</dbReference>
<dbReference type="RefSeq" id="WP_168906873.1">
    <property type="nucleotide sequence ID" value="NZ_CP051428.1"/>
</dbReference>
<evidence type="ECO:0000256" key="2">
    <source>
        <dbReference type="SAM" id="MobiDB-lite"/>
    </source>
</evidence>
<dbReference type="InterPro" id="IPR003961">
    <property type="entry name" value="FN3_dom"/>
</dbReference>